<evidence type="ECO:0000256" key="17">
    <source>
        <dbReference type="SAM" id="MobiDB-lite"/>
    </source>
</evidence>
<gene>
    <name evidence="19" type="primary">lig1</name>
    <name evidence="19" type="ORF">Tcan_05300</name>
</gene>
<proteinExistence type="inferred from homology"/>
<evidence type="ECO:0000256" key="9">
    <source>
        <dbReference type="ARBA" id="ARBA00023172"/>
    </source>
</evidence>
<dbReference type="OrthoDB" id="206088at2759"/>
<dbReference type="EC" id="6.5.1.1" evidence="15"/>
<dbReference type="OMA" id="WIKYKRD"/>
<dbReference type="GO" id="GO:0071897">
    <property type="term" value="P:DNA biosynthetic process"/>
    <property type="evidence" value="ECO:0007669"/>
    <property type="project" value="InterPro"/>
</dbReference>
<dbReference type="Gene3D" id="3.30.470.30">
    <property type="entry name" value="DNA ligase/mRNA capping enzyme"/>
    <property type="match status" value="2"/>
</dbReference>
<dbReference type="FunFam" id="2.40.50.140:FF:000062">
    <property type="entry name" value="DNA ligase"/>
    <property type="match status" value="1"/>
</dbReference>
<accession>A0A0B2V779</accession>
<keyword evidence="10 15" id="KW-0234">DNA repair</keyword>
<evidence type="ECO:0000256" key="15">
    <source>
        <dbReference type="RuleBase" id="RU000617"/>
    </source>
</evidence>
<dbReference type="GO" id="GO:0003677">
    <property type="term" value="F:DNA binding"/>
    <property type="evidence" value="ECO:0007669"/>
    <property type="project" value="InterPro"/>
</dbReference>
<evidence type="ECO:0000313" key="19">
    <source>
        <dbReference type="EMBL" id="KHN77312.1"/>
    </source>
</evidence>
<evidence type="ECO:0000256" key="6">
    <source>
        <dbReference type="ARBA" id="ARBA00022741"/>
    </source>
</evidence>
<evidence type="ECO:0000256" key="4">
    <source>
        <dbReference type="ARBA" id="ARBA00022618"/>
    </source>
</evidence>
<dbReference type="GO" id="GO:0003910">
    <property type="term" value="F:DNA ligase (ATP) activity"/>
    <property type="evidence" value="ECO:0007669"/>
    <property type="project" value="UniProtKB-EC"/>
</dbReference>
<protein>
    <recommendedName>
        <fullName evidence="15">DNA ligase</fullName>
        <ecNumber evidence="15">6.5.1.1</ecNumber>
    </recommendedName>
</protein>
<keyword evidence="9 15" id="KW-0233">DNA recombination</keyword>
<dbReference type="AlphaFoldDB" id="A0A0B2V779"/>
<dbReference type="Gene3D" id="2.40.50.140">
    <property type="entry name" value="Nucleic acid-binding proteins"/>
    <property type="match status" value="1"/>
</dbReference>
<evidence type="ECO:0000256" key="10">
    <source>
        <dbReference type="ARBA" id="ARBA00023204"/>
    </source>
</evidence>
<dbReference type="FunFam" id="1.10.3260.10:FF:000001">
    <property type="entry name" value="DNA ligase"/>
    <property type="match status" value="1"/>
</dbReference>
<dbReference type="GO" id="GO:0006281">
    <property type="term" value="P:DNA repair"/>
    <property type="evidence" value="ECO:0007669"/>
    <property type="project" value="UniProtKB-KW"/>
</dbReference>
<dbReference type="Gene3D" id="1.10.3260.10">
    <property type="entry name" value="DNA ligase, ATP-dependent, N-terminal domain"/>
    <property type="match status" value="1"/>
</dbReference>
<dbReference type="Pfam" id="PF04679">
    <property type="entry name" value="DNA_ligase_A_C"/>
    <property type="match status" value="1"/>
</dbReference>
<keyword evidence="12" id="KW-0131">Cell cycle</keyword>
<keyword evidence="7 15" id="KW-0227">DNA damage</keyword>
<dbReference type="EMBL" id="JPKZ01002337">
    <property type="protein sequence ID" value="KHN77312.1"/>
    <property type="molecule type" value="Genomic_DNA"/>
</dbReference>
<dbReference type="InterPro" id="IPR012309">
    <property type="entry name" value="DNA_ligase_ATP-dep_C"/>
</dbReference>
<sequence length="737" mass="83258">MHGGVVSLLSTIAKCRICSYSTFTSLLAAPRQRSKRITSMLQFLQSTKLKTSDNSEGELADTVKEWNAGEKIPYLCLAKTLERIEETSSRLEIIKILSGFFSKALERTPSELTACVYLCVNQLGPAYEGLELGIAEGTLIKAIAQATGRKVDKIKEDLNVKGDLGIVAQQSRCTQRMLFTPAPLTVQNVFNKLKEIAKATGQSSVNKKMDMIKALLISCRDVEARYLVRCLGGKLRIGLAEQSVLVALANAFTADELMKKGMKLSGEKLREKQAEDALILKTTYCECPNYDKIISTALSEGGLSSLPEHCKLSPGIPLKPMLAYPTKGITEVMKRFGSAQFACEYKYDGERGQIHFDSFGVRIFSRNQEETTNKYPDISARINECFDNATKSFIADSEIVAWDTDQKCILPFQVLSTRKRKNVGDSEIKVKVCVFMFDLLYWNGEPLVKYPFRKRRELLRTHFKNVGDSEIKVKVCVFMFDLLYWNGEPLVKYPFRKRRELLRTHFKEVEGCFSFASSKDTEDTDEINELLNEAVKGNCEGLMVKTLDSDATYEIAKRSHNWLKLKKDYLDGIGDTLDLVVIGAYCGTGKRTGVYGGYLLACYNPDSEEYQSICKIGTGLKDDDLLSQYEQFAKLRIEKPRPYYSYDSTLEPDHWFEPAIVWEVKAADLSISPRHHAARGIVDPEKGISLRFPRFIRKRDDKKPDEATSAEQVADLYRNQEQIKNTASTTMEEDDDY</sequence>
<evidence type="ECO:0000256" key="3">
    <source>
        <dbReference type="ARBA" id="ARBA00022598"/>
    </source>
</evidence>
<dbReference type="PROSITE" id="PS00333">
    <property type="entry name" value="DNA_LIGASE_A2"/>
    <property type="match status" value="1"/>
</dbReference>
<dbReference type="GO" id="GO:0005739">
    <property type="term" value="C:mitochondrion"/>
    <property type="evidence" value="ECO:0007669"/>
    <property type="project" value="TreeGrafter"/>
</dbReference>
<evidence type="ECO:0000256" key="12">
    <source>
        <dbReference type="ARBA" id="ARBA00023306"/>
    </source>
</evidence>
<comment type="function">
    <text evidence="14">DNA ligase that seals nicks in double-stranded DNA during DNA replication, DNA recombination and DNA repair.</text>
</comment>
<comment type="catalytic activity">
    <reaction evidence="13 15">
        <text>ATP + (deoxyribonucleotide)n-3'-hydroxyl + 5'-phospho-(deoxyribonucleotide)m = (deoxyribonucleotide)n+m + AMP + diphosphate.</text>
        <dbReference type="EC" id="6.5.1.1"/>
    </reaction>
</comment>
<dbReference type="PROSITE" id="PS50160">
    <property type="entry name" value="DNA_LIGASE_A3"/>
    <property type="match status" value="2"/>
</dbReference>
<dbReference type="InterPro" id="IPR012340">
    <property type="entry name" value="NA-bd_OB-fold"/>
</dbReference>
<dbReference type="GO" id="GO:1903461">
    <property type="term" value="P:Okazaki fragment processing involved in mitotic DNA replication"/>
    <property type="evidence" value="ECO:0007669"/>
    <property type="project" value="TreeGrafter"/>
</dbReference>
<evidence type="ECO:0000256" key="11">
    <source>
        <dbReference type="ARBA" id="ARBA00023242"/>
    </source>
</evidence>
<dbReference type="InterPro" id="IPR036599">
    <property type="entry name" value="DNA_ligase_N_sf"/>
</dbReference>
<dbReference type="CDD" id="cd07969">
    <property type="entry name" value="OBF_DNA_ligase_I"/>
    <property type="match status" value="1"/>
</dbReference>
<comment type="caution">
    <text evidence="19">The sequence shown here is derived from an EMBL/GenBank/DDBJ whole genome shotgun (WGS) entry which is preliminary data.</text>
</comment>
<comment type="similarity">
    <text evidence="2 16">Belongs to the ATP-dependent DNA ligase family.</text>
</comment>
<keyword evidence="6 15" id="KW-0547">Nucleotide-binding</keyword>
<evidence type="ECO:0000256" key="5">
    <source>
        <dbReference type="ARBA" id="ARBA00022705"/>
    </source>
</evidence>
<keyword evidence="8 15" id="KW-0067">ATP-binding</keyword>
<dbReference type="SUPFAM" id="SSF50249">
    <property type="entry name" value="Nucleic acid-binding proteins"/>
    <property type="match status" value="1"/>
</dbReference>
<dbReference type="GO" id="GO:0006310">
    <property type="term" value="P:DNA recombination"/>
    <property type="evidence" value="ECO:0007669"/>
    <property type="project" value="UniProtKB-KW"/>
</dbReference>
<dbReference type="InterPro" id="IPR012308">
    <property type="entry name" value="DNA_ligase_ATP-dep_N"/>
</dbReference>
<evidence type="ECO:0000256" key="16">
    <source>
        <dbReference type="RuleBase" id="RU004196"/>
    </source>
</evidence>
<dbReference type="SUPFAM" id="SSF117018">
    <property type="entry name" value="ATP-dependent DNA ligase DNA-binding domain"/>
    <property type="match status" value="1"/>
</dbReference>
<dbReference type="GO" id="GO:0005634">
    <property type="term" value="C:nucleus"/>
    <property type="evidence" value="ECO:0007669"/>
    <property type="project" value="UniProtKB-SubCell"/>
</dbReference>
<dbReference type="SUPFAM" id="SSF56091">
    <property type="entry name" value="DNA ligase/mRNA capping enzyme, catalytic domain"/>
    <property type="match status" value="2"/>
</dbReference>
<name>A0A0B2V779_TOXCA</name>
<keyword evidence="3 15" id="KW-0436">Ligase</keyword>
<dbReference type="Pfam" id="PF01068">
    <property type="entry name" value="DNA_ligase_A_M"/>
    <property type="match status" value="2"/>
</dbReference>
<keyword evidence="4" id="KW-0132">Cell division</keyword>
<evidence type="ECO:0000256" key="7">
    <source>
        <dbReference type="ARBA" id="ARBA00022763"/>
    </source>
</evidence>
<dbReference type="GO" id="GO:0051301">
    <property type="term" value="P:cell division"/>
    <property type="evidence" value="ECO:0007669"/>
    <property type="project" value="UniProtKB-KW"/>
</dbReference>
<evidence type="ECO:0000256" key="2">
    <source>
        <dbReference type="ARBA" id="ARBA00007572"/>
    </source>
</evidence>
<dbReference type="PANTHER" id="PTHR45674:SF4">
    <property type="entry name" value="DNA LIGASE 1"/>
    <property type="match status" value="1"/>
</dbReference>
<evidence type="ECO:0000256" key="13">
    <source>
        <dbReference type="ARBA" id="ARBA00034003"/>
    </source>
</evidence>
<evidence type="ECO:0000256" key="14">
    <source>
        <dbReference type="ARBA" id="ARBA00054532"/>
    </source>
</evidence>
<dbReference type="PANTHER" id="PTHR45674">
    <property type="entry name" value="DNA LIGASE 1/3 FAMILY MEMBER"/>
    <property type="match status" value="1"/>
</dbReference>
<dbReference type="PROSITE" id="PS00697">
    <property type="entry name" value="DNA_LIGASE_A1"/>
    <property type="match status" value="1"/>
</dbReference>
<dbReference type="FunFam" id="3.30.470.30:FF:000002">
    <property type="entry name" value="DNA ligase"/>
    <property type="match status" value="1"/>
</dbReference>
<dbReference type="Pfam" id="PF04675">
    <property type="entry name" value="DNA_ligase_A_N"/>
    <property type="match status" value="1"/>
</dbReference>
<dbReference type="GO" id="GO:0005524">
    <property type="term" value="F:ATP binding"/>
    <property type="evidence" value="ECO:0007669"/>
    <property type="project" value="UniProtKB-KW"/>
</dbReference>
<dbReference type="CDD" id="cd07900">
    <property type="entry name" value="Adenylation_DNA_ligase_I_Euk"/>
    <property type="match status" value="1"/>
</dbReference>
<evidence type="ECO:0000256" key="1">
    <source>
        <dbReference type="ARBA" id="ARBA00004123"/>
    </source>
</evidence>
<feature type="domain" description="ATP-dependent DNA ligase family profile" evidence="18">
    <location>
        <begin position="425"/>
        <end position="471"/>
    </location>
</feature>
<evidence type="ECO:0000259" key="18">
    <source>
        <dbReference type="PROSITE" id="PS50160"/>
    </source>
</evidence>
<reference evidence="19 20" key="1">
    <citation type="submission" date="2014-11" db="EMBL/GenBank/DDBJ databases">
        <title>Genetic blueprint of the zoonotic pathogen Toxocara canis.</title>
        <authorList>
            <person name="Zhu X.-Q."/>
            <person name="Korhonen P.K."/>
            <person name="Cai H."/>
            <person name="Young N.D."/>
            <person name="Nejsum P."/>
            <person name="von Samson-Himmelstjerna G."/>
            <person name="Boag P.R."/>
            <person name="Tan P."/>
            <person name="Li Q."/>
            <person name="Min J."/>
            <person name="Yang Y."/>
            <person name="Wang X."/>
            <person name="Fang X."/>
            <person name="Hall R.S."/>
            <person name="Hofmann A."/>
            <person name="Sternberg P.W."/>
            <person name="Jex A.R."/>
            <person name="Gasser R.B."/>
        </authorList>
    </citation>
    <scope>NUCLEOTIDE SEQUENCE [LARGE SCALE GENOMIC DNA]</scope>
    <source>
        <strain evidence="19">PN_DK_2014</strain>
    </source>
</reference>
<dbReference type="STRING" id="6265.A0A0B2V779"/>
<dbReference type="NCBIfam" id="TIGR00574">
    <property type="entry name" value="dnl1"/>
    <property type="match status" value="2"/>
</dbReference>
<organism evidence="19 20">
    <name type="scientific">Toxocara canis</name>
    <name type="common">Canine roundworm</name>
    <dbReference type="NCBI Taxonomy" id="6265"/>
    <lineage>
        <taxon>Eukaryota</taxon>
        <taxon>Metazoa</taxon>
        <taxon>Ecdysozoa</taxon>
        <taxon>Nematoda</taxon>
        <taxon>Chromadorea</taxon>
        <taxon>Rhabditida</taxon>
        <taxon>Spirurina</taxon>
        <taxon>Ascaridomorpha</taxon>
        <taxon>Ascaridoidea</taxon>
        <taxon>Toxocaridae</taxon>
        <taxon>Toxocara</taxon>
    </lineage>
</organism>
<dbReference type="Proteomes" id="UP000031036">
    <property type="component" value="Unassembled WGS sequence"/>
</dbReference>
<keyword evidence="5" id="KW-0235">DNA replication</keyword>
<evidence type="ECO:0000313" key="20">
    <source>
        <dbReference type="Proteomes" id="UP000031036"/>
    </source>
</evidence>
<feature type="region of interest" description="Disordered" evidence="17">
    <location>
        <begin position="699"/>
        <end position="737"/>
    </location>
</feature>
<feature type="compositionally biased region" description="Polar residues" evidence="17">
    <location>
        <begin position="719"/>
        <end position="730"/>
    </location>
</feature>
<dbReference type="InterPro" id="IPR012310">
    <property type="entry name" value="DNA_ligase_ATP-dep_cent"/>
</dbReference>
<keyword evidence="11" id="KW-0539">Nucleus</keyword>
<evidence type="ECO:0000256" key="8">
    <source>
        <dbReference type="ARBA" id="ARBA00022840"/>
    </source>
</evidence>
<dbReference type="InterPro" id="IPR016059">
    <property type="entry name" value="DNA_ligase_ATP-dep_CS"/>
</dbReference>
<keyword evidence="20" id="KW-1185">Reference proteome</keyword>
<dbReference type="InterPro" id="IPR000977">
    <property type="entry name" value="DNA_ligase_ATP-dep"/>
</dbReference>
<comment type="subcellular location">
    <subcellularLocation>
        <location evidence="1">Nucleus</location>
    </subcellularLocation>
</comment>
<dbReference type="InterPro" id="IPR050191">
    <property type="entry name" value="ATP-dep_DNA_ligase"/>
</dbReference>
<feature type="domain" description="ATP-dependent DNA ligase family profile" evidence="18">
    <location>
        <begin position="468"/>
        <end position="604"/>
    </location>
</feature>